<reference evidence="2 3" key="1">
    <citation type="journal article" date="2008" name="Science">
        <title>The Physcomitrella genome reveals evolutionary insights into the conquest of land by plants.</title>
        <authorList>
            <person name="Rensing S."/>
            <person name="Lang D."/>
            <person name="Zimmer A."/>
            <person name="Terry A."/>
            <person name="Salamov A."/>
            <person name="Shapiro H."/>
            <person name="Nishiyama T."/>
            <person name="Perroud P.-F."/>
            <person name="Lindquist E."/>
            <person name="Kamisugi Y."/>
            <person name="Tanahashi T."/>
            <person name="Sakakibara K."/>
            <person name="Fujita T."/>
            <person name="Oishi K."/>
            <person name="Shin-I T."/>
            <person name="Kuroki Y."/>
            <person name="Toyoda A."/>
            <person name="Suzuki Y."/>
            <person name="Hashimoto A."/>
            <person name="Yamaguchi K."/>
            <person name="Sugano A."/>
            <person name="Kohara Y."/>
            <person name="Fujiyama A."/>
            <person name="Anterola A."/>
            <person name="Aoki S."/>
            <person name="Ashton N."/>
            <person name="Barbazuk W.B."/>
            <person name="Barker E."/>
            <person name="Bennetzen J."/>
            <person name="Bezanilla M."/>
            <person name="Blankenship R."/>
            <person name="Cho S.H."/>
            <person name="Dutcher S."/>
            <person name="Estelle M."/>
            <person name="Fawcett J.A."/>
            <person name="Gundlach H."/>
            <person name="Hanada K."/>
            <person name="Heyl A."/>
            <person name="Hicks K.A."/>
            <person name="Hugh J."/>
            <person name="Lohr M."/>
            <person name="Mayer K."/>
            <person name="Melkozernov A."/>
            <person name="Murata T."/>
            <person name="Nelson D."/>
            <person name="Pils B."/>
            <person name="Prigge M."/>
            <person name="Reiss B."/>
            <person name="Renner T."/>
            <person name="Rombauts S."/>
            <person name="Rushton P."/>
            <person name="Sanderfoot A."/>
            <person name="Schween G."/>
            <person name="Shiu S.-H."/>
            <person name="Stueber K."/>
            <person name="Theodoulou F.L."/>
            <person name="Tu H."/>
            <person name="Van de Peer Y."/>
            <person name="Verrier P.J."/>
            <person name="Waters E."/>
            <person name="Wood A."/>
            <person name="Yang L."/>
            <person name="Cove D."/>
            <person name="Cuming A."/>
            <person name="Hasebe M."/>
            <person name="Lucas S."/>
            <person name="Mishler D.B."/>
            <person name="Reski R."/>
            <person name="Grigoriev I."/>
            <person name="Quatrano R.S."/>
            <person name="Boore J.L."/>
        </authorList>
    </citation>
    <scope>NUCLEOTIDE SEQUENCE [LARGE SCALE GENOMIC DNA]</scope>
    <source>
        <strain evidence="2 3">cv. Gransden 2004</strain>
    </source>
</reference>
<dbReference type="Proteomes" id="UP000006727">
    <property type="component" value="Chromosome 23"/>
</dbReference>
<name>A0A7I3ZIN3_PHYPA</name>
<reference evidence="2" key="3">
    <citation type="submission" date="2020-12" db="UniProtKB">
        <authorList>
            <consortium name="EnsemblPlants"/>
        </authorList>
    </citation>
    <scope>IDENTIFICATION</scope>
</reference>
<reference evidence="2 3" key="2">
    <citation type="journal article" date="2018" name="Plant J.">
        <title>The Physcomitrella patens chromosome-scale assembly reveals moss genome structure and evolution.</title>
        <authorList>
            <person name="Lang D."/>
            <person name="Ullrich K.K."/>
            <person name="Murat F."/>
            <person name="Fuchs J."/>
            <person name="Jenkins J."/>
            <person name="Haas F.B."/>
            <person name="Piednoel M."/>
            <person name="Gundlach H."/>
            <person name="Van Bel M."/>
            <person name="Meyberg R."/>
            <person name="Vives C."/>
            <person name="Morata J."/>
            <person name="Symeonidi A."/>
            <person name="Hiss M."/>
            <person name="Muchero W."/>
            <person name="Kamisugi Y."/>
            <person name="Saleh O."/>
            <person name="Blanc G."/>
            <person name="Decker E.L."/>
            <person name="van Gessel N."/>
            <person name="Grimwood J."/>
            <person name="Hayes R.D."/>
            <person name="Graham S.W."/>
            <person name="Gunter L.E."/>
            <person name="McDaniel S.F."/>
            <person name="Hoernstein S.N.W."/>
            <person name="Larsson A."/>
            <person name="Li F.W."/>
            <person name="Perroud P.F."/>
            <person name="Phillips J."/>
            <person name="Ranjan P."/>
            <person name="Rokshar D.S."/>
            <person name="Rothfels C.J."/>
            <person name="Schneider L."/>
            <person name="Shu S."/>
            <person name="Stevenson D.W."/>
            <person name="Thummler F."/>
            <person name="Tillich M."/>
            <person name="Villarreal Aguilar J.C."/>
            <person name="Widiez T."/>
            <person name="Wong G.K."/>
            <person name="Wymore A."/>
            <person name="Zhang Y."/>
            <person name="Zimmer A.D."/>
            <person name="Quatrano R.S."/>
            <person name="Mayer K.F.X."/>
            <person name="Goodstein D."/>
            <person name="Casacuberta J.M."/>
            <person name="Vandepoele K."/>
            <person name="Reski R."/>
            <person name="Cuming A.C."/>
            <person name="Tuskan G.A."/>
            <person name="Maumus F."/>
            <person name="Salse J."/>
            <person name="Schmutz J."/>
            <person name="Rensing S.A."/>
        </authorList>
    </citation>
    <scope>NUCLEOTIDE SEQUENCE [LARGE SCALE GENOMIC DNA]</scope>
    <source>
        <strain evidence="2 3">cv. Gransden 2004</strain>
    </source>
</reference>
<keyword evidence="3" id="KW-1185">Reference proteome</keyword>
<dbReference type="EMBL" id="ABEU02000023">
    <property type="status" value="NOT_ANNOTATED_CDS"/>
    <property type="molecule type" value="Genomic_DNA"/>
</dbReference>
<proteinExistence type="predicted"/>
<accession>A0A7I3ZIN3</accession>
<dbReference type="EnsemblPlants" id="Pp3c23_13350V3.2">
    <property type="protein sequence ID" value="PAC:32950173.CDS.1"/>
    <property type="gene ID" value="Pp3c23_13350"/>
</dbReference>
<organism evidence="2 3">
    <name type="scientific">Physcomitrium patens</name>
    <name type="common">Spreading-leaved earth moss</name>
    <name type="synonym">Physcomitrella patens</name>
    <dbReference type="NCBI Taxonomy" id="3218"/>
    <lineage>
        <taxon>Eukaryota</taxon>
        <taxon>Viridiplantae</taxon>
        <taxon>Streptophyta</taxon>
        <taxon>Embryophyta</taxon>
        <taxon>Bryophyta</taxon>
        <taxon>Bryophytina</taxon>
        <taxon>Bryopsida</taxon>
        <taxon>Funariidae</taxon>
        <taxon>Funariales</taxon>
        <taxon>Funariaceae</taxon>
        <taxon>Physcomitrium</taxon>
    </lineage>
</organism>
<evidence type="ECO:0000313" key="2">
    <source>
        <dbReference type="EnsemblPlants" id="PAC:32950173.CDS.1"/>
    </source>
</evidence>
<protein>
    <submittedName>
        <fullName evidence="2">Uncharacterized protein</fullName>
    </submittedName>
</protein>
<evidence type="ECO:0000256" key="1">
    <source>
        <dbReference type="SAM" id="MobiDB-lite"/>
    </source>
</evidence>
<dbReference type="Gramene" id="Pp3c23_13350V3.2">
    <property type="protein sequence ID" value="PAC:32950173.CDS.1"/>
    <property type="gene ID" value="Pp3c23_13350"/>
</dbReference>
<dbReference type="AlphaFoldDB" id="A0A7I3ZIN3"/>
<sequence length="72" mass="8301">MLSHPESSGVRDPVSEDSNPSSKAATTFAWFRRLVESWFLFQVYWLLNAKSRRGKENSIQCLVDSRLRDALL</sequence>
<feature type="region of interest" description="Disordered" evidence="1">
    <location>
        <begin position="1"/>
        <end position="23"/>
    </location>
</feature>
<evidence type="ECO:0000313" key="3">
    <source>
        <dbReference type="Proteomes" id="UP000006727"/>
    </source>
</evidence>